<name>A0ABV0RQM3_9TELE</name>
<feature type="non-terminal residue" evidence="5">
    <location>
        <position position="1"/>
    </location>
</feature>
<dbReference type="SMART" id="SM00241">
    <property type="entry name" value="ZP"/>
    <property type="match status" value="1"/>
</dbReference>
<gene>
    <name evidence="5" type="ORF">XENOCAPTIV_015212</name>
</gene>
<keyword evidence="3" id="KW-0472">Membrane</keyword>
<evidence type="ECO:0000256" key="2">
    <source>
        <dbReference type="ARBA" id="ARBA00023157"/>
    </source>
</evidence>
<keyword evidence="3" id="KW-1133">Transmembrane helix</keyword>
<dbReference type="PANTHER" id="PTHR14002">
    <property type="entry name" value="ENDOGLIN/TGF-BETA RECEPTOR TYPE III"/>
    <property type="match status" value="1"/>
</dbReference>
<reference evidence="5 6" key="1">
    <citation type="submission" date="2021-06" db="EMBL/GenBank/DDBJ databases">
        <authorList>
            <person name="Palmer J.M."/>
        </authorList>
    </citation>
    <scope>NUCLEOTIDE SEQUENCE [LARGE SCALE GENOMIC DNA]</scope>
    <source>
        <strain evidence="5 6">XC_2019</strain>
        <tissue evidence="5">Muscle</tissue>
    </source>
</reference>
<feature type="domain" description="ZP" evidence="4">
    <location>
        <begin position="1"/>
        <end position="196"/>
    </location>
</feature>
<dbReference type="InterPro" id="IPR055355">
    <property type="entry name" value="ZP-C"/>
</dbReference>
<protein>
    <recommendedName>
        <fullName evidence="4">ZP domain-containing protein</fullName>
    </recommendedName>
</protein>
<sequence>SNGTHFMYENTIQGNVDPHGGLISRQRNLHLRFCCVYPLAQALSMAVGINPLESILRKKLPVGTGSYRMRMIPYEDEGFHFPFSTNRNIEMEVDEMFYMEVRTEGVDQRQFATVLDSCWATPVNHPSYPVRWDLIISNCPNPEDGTVKVIQNGVSTVARFSFRMFTFTNHTEIFLHCSVNLCLLRNNNCTTHCYPGHHTRFRRDISYHDSASMSIGPLVLRAQQNNGALIQRNGAPGLLTSIVTLIVSFLMTRILAN</sequence>
<dbReference type="EMBL" id="JAHRIN010053562">
    <property type="protein sequence ID" value="MEQ2210540.1"/>
    <property type="molecule type" value="Genomic_DNA"/>
</dbReference>
<feature type="transmembrane region" description="Helical" evidence="3">
    <location>
        <begin position="235"/>
        <end position="256"/>
    </location>
</feature>
<organism evidence="5 6">
    <name type="scientific">Xenoophorus captivus</name>
    <dbReference type="NCBI Taxonomy" id="1517983"/>
    <lineage>
        <taxon>Eukaryota</taxon>
        <taxon>Metazoa</taxon>
        <taxon>Chordata</taxon>
        <taxon>Craniata</taxon>
        <taxon>Vertebrata</taxon>
        <taxon>Euteleostomi</taxon>
        <taxon>Actinopterygii</taxon>
        <taxon>Neopterygii</taxon>
        <taxon>Teleostei</taxon>
        <taxon>Neoteleostei</taxon>
        <taxon>Acanthomorphata</taxon>
        <taxon>Ovalentaria</taxon>
        <taxon>Atherinomorphae</taxon>
        <taxon>Cyprinodontiformes</taxon>
        <taxon>Goodeidae</taxon>
        <taxon>Xenoophorus</taxon>
    </lineage>
</organism>
<evidence type="ECO:0000259" key="4">
    <source>
        <dbReference type="PROSITE" id="PS51034"/>
    </source>
</evidence>
<dbReference type="Gene3D" id="2.60.40.4100">
    <property type="entry name" value="Zona pellucida, ZP-C domain"/>
    <property type="match status" value="1"/>
</dbReference>
<keyword evidence="3" id="KW-0812">Transmembrane</keyword>
<accession>A0ABV0RQM3</accession>
<dbReference type="Proteomes" id="UP001434883">
    <property type="component" value="Unassembled WGS sequence"/>
</dbReference>
<keyword evidence="2" id="KW-1015">Disulfide bond</keyword>
<dbReference type="InterPro" id="IPR042235">
    <property type="entry name" value="ZP-C_dom"/>
</dbReference>
<proteinExistence type="predicted"/>
<evidence type="ECO:0000313" key="6">
    <source>
        <dbReference type="Proteomes" id="UP001434883"/>
    </source>
</evidence>
<dbReference type="PANTHER" id="PTHR14002:SF50">
    <property type="entry name" value="ALPHA-TECTORIN-LIKE-RELATED"/>
    <property type="match status" value="1"/>
</dbReference>
<dbReference type="Pfam" id="PF00100">
    <property type="entry name" value="Zona_pellucida"/>
    <property type="match status" value="1"/>
</dbReference>
<evidence type="ECO:0000256" key="1">
    <source>
        <dbReference type="ARBA" id="ARBA00022729"/>
    </source>
</evidence>
<evidence type="ECO:0000313" key="5">
    <source>
        <dbReference type="EMBL" id="MEQ2210540.1"/>
    </source>
</evidence>
<comment type="caution">
    <text evidence="5">The sequence shown here is derived from an EMBL/GenBank/DDBJ whole genome shotgun (WGS) entry which is preliminary data.</text>
</comment>
<keyword evidence="6" id="KW-1185">Reference proteome</keyword>
<dbReference type="InterPro" id="IPR001507">
    <property type="entry name" value="ZP_dom"/>
</dbReference>
<keyword evidence="1" id="KW-0732">Signal</keyword>
<evidence type="ECO:0000256" key="3">
    <source>
        <dbReference type="SAM" id="Phobius"/>
    </source>
</evidence>
<dbReference type="PROSITE" id="PS51034">
    <property type="entry name" value="ZP_2"/>
    <property type="match status" value="1"/>
</dbReference>